<dbReference type="Proteomes" id="UP000467148">
    <property type="component" value="Chromosome"/>
</dbReference>
<dbReference type="InterPro" id="IPR036291">
    <property type="entry name" value="NAD(P)-bd_dom_sf"/>
</dbReference>
<gene>
    <name evidence="4" type="ORF">MHEL_03470</name>
</gene>
<dbReference type="InterPro" id="IPR002347">
    <property type="entry name" value="SDR_fam"/>
</dbReference>
<keyword evidence="5" id="KW-1185">Reference proteome</keyword>
<evidence type="ECO:0000256" key="3">
    <source>
        <dbReference type="RuleBase" id="RU000363"/>
    </source>
</evidence>
<dbReference type="EMBL" id="AP022596">
    <property type="protein sequence ID" value="BBY62104.1"/>
    <property type="molecule type" value="Genomic_DNA"/>
</dbReference>
<proteinExistence type="inferred from homology"/>
<dbReference type="GO" id="GO:0016491">
    <property type="term" value="F:oxidoreductase activity"/>
    <property type="evidence" value="ECO:0007669"/>
    <property type="project" value="UniProtKB-KW"/>
</dbReference>
<reference evidence="4 5" key="1">
    <citation type="journal article" date="2019" name="Emerg. Microbes Infect.">
        <title>Comprehensive subspecies identification of 175 nontuberculous mycobacteria species based on 7547 genomic profiles.</title>
        <authorList>
            <person name="Matsumoto Y."/>
            <person name="Kinjo T."/>
            <person name="Motooka D."/>
            <person name="Nabeya D."/>
            <person name="Jung N."/>
            <person name="Uechi K."/>
            <person name="Horii T."/>
            <person name="Iida T."/>
            <person name="Fujita J."/>
            <person name="Nakamura S."/>
        </authorList>
    </citation>
    <scope>NUCLEOTIDE SEQUENCE [LARGE SCALE GENOMIC DNA]</scope>
    <source>
        <strain evidence="4 5">JCM 30396</strain>
    </source>
</reference>
<keyword evidence="2" id="KW-0560">Oxidoreductase</keyword>
<evidence type="ECO:0000256" key="2">
    <source>
        <dbReference type="ARBA" id="ARBA00023002"/>
    </source>
</evidence>
<organism evidence="4 5">
    <name type="scientific">Mycolicibacterium helvum</name>
    <dbReference type="NCBI Taxonomy" id="1534349"/>
    <lineage>
        <taxon>Bacteria</taxon>
        <taxon>Bacillati</taxon>
        <taxon>Actinomycetota</taxon>
        <taxon>Actinomycetes</taxon>
        <taxon>Mycobacteriales</taxon>
        <taxon>Mycobacteriaceae</taxon>
        <taxon>Mycolicibacterium</taxon>
    </lineage>
</organism>
<dbReference type="PRINTS" id="PR00081">
    <property type="entry name" value="GDHRDH"/>
</dbReference>
<protein>
    <submittedName>
        <fullName evidence="4">Oxidoreductase</fullName>
    </submittedName>
</protein>
<dbReference type="Gene3D" id="3.40.50.720">
    <property type="entry name" value="NAD(P)-binding Rossmann-like Domain"/>
    <property type="match status" value="1"/>
</dbReference>
<dbReference type="PANTHER" id="PTHR44169:SF6">
    <property type="entry name" value="NADPH-DEPENDENT 1-ACYLDIHYDROXYACETONE PHOSPHATE REDUCTASE"/>
    <property type="match status" value="1"/>
</dbReference>
<dbReference type="Pfam" id="PF00106">
    <property type="entry name" value="adh_short"/>
    <property type="match status" value="1"/>
</dbReference>
<dbReference type="SUPFAM" id="SSF51735">
    <property type="entry name" value="NAD(P)-binding Rossmann-fold domains"/>
    <property type="match status" value="1"/>
</dbReference>
<dbReference type="RefSeq" id="WP_163745966.1">
    <property type="nucleotide sequence ID" value="NZ_AP022596.1"/>
</dbReference>
<dbReference type="NCBIfam" id="NF006119">
    <property type="entry name" value="PRK08264.1-5"/>
    <property type="match status" value="1"/>
</dbReference>
<sequence length="248" mass="26319">MYALDGAVVLVTGANGGLGVEFVRQALDRGAAKVYATARRPHDWDDPRIVPLPLDVTDSDSINAAATAALDTTVVVNNAGILILPDRLLYLAMSDVRRTFDTNFFGALEVARTFAPVVGRNGGGAFLHVHSVLSWVVGDPNDPQSGGHGAYSASKSAFWSATNSLRLELAGQGTHVLGLHLGYTDTPMITTIEEEGKESPAEIVRIAYDGLLAGDYEVVADWRSKFVKGALSGPIEGLYPQLSKADLP</sequence>
<evidence type="ECO:0000313" key="4">
    <source>
        <dbReference type="EMBL" id="BBY62104.1"/>
    </source>
</evidence>
<dbReference type="PRINTS" id="PR00080">
    <property type="entry name" value="SDRFAMILY"/>
</dbReference>
<dbReference type="PANTHER" id="PTHR44169">
    <property type="entry name" value="NADPH-DEPENDENT 1-ACYLDIHYDROXYACETONE PHOSPHATE REDUCTASE"/>
    <property type="match status" value="1"/>
</dbReference>
<name>A0A7I7SYJ1_9MYCO</name>
<evidence type="ECO:0000313" key="5">
    <source>
        <dbReference type="Proteomes" id="UP000467148"/>
    </source>
</evidence>
<dbReference type="KEGG" id="mhev:MHEL_03470"/>
<dbReference type="AlphaFoldDB" id="A0A7I7SYJ1"/>
<comment type="similarity">
    <text evidence="1 3">Belongs to the short-chain dehydrogenases/reductases (SDR) family.</text>
</comment>
<evidence type="ECO:0000256" key="1">
    <source>
        <dbReference type="ARBA" id="ARBA00006484"/>
    </source>
</evidence>
<accession>A0A7I7SYJ1</accession>